<dbReference type="AlphaFoldDB" id="A0A2A9P5X9"/>
<evidence type="ECO:0000313" key="2">
    <source>
        <dbReference type="Proteomes" id="UP000037136"/>
    </source>
</evidence>
<reference evidence="1 2" key="2">
    <citation type="journal article" date="2017" name="Sci. Rep.">
        <title>Ant-infecting Ophiocordyceps genomes reveal a high diversity of potential behavioral manipulation genes and a possible major role for enterotoxins.</title>
        <authorList>
            <person name="de Bekker C."/>
            <person name="Ohm R.A."/>
            <person name="Evans H.C."/>
            <person name="Brachmann A."/>
            <person name="Hughes D.P."/>
        </authorList>
    </citation>
    <scope>NUCLEOTIDE SEQUENCE [LARGE SCALE GENOMIC DNA]</scope>
    <source>
        <strain evidence="1 2">SC16a</strain>
    </source>
</reference>
<accession>A0A2A9P5X9</accession>
<keyword evidence="2" id="KW-1185">Reference proteome</keyword>
<gene>
    <name evidence="1" type="ORF">XA68_16062</name>
</gene>
<organism evidence="1 2">
    <name type="scientific">Ophiocordyceps unilateralis</name>
    <name type="common">Zombie-ant fungus</name>
    <name type="synonym">Torrubia unilateralis</name>
    <dbReference type="NCBI Taxonomy" id="268505"/>
    <lineage>
        <taxon>Eukaryota</taxon>
        <taxon>Fungi</taxon>
        <taxon>Dikarya</taxon>
        <taxon>Ascomycota</taxon>
        <taxon>Pezizomycotina</taxon>
        <taxon>Sordariomycetes</taxon>
        <taxon>Hypocreomycetidae</taxon>
        <taxon>Hypocreales</taxon>
        <taxon>Ophiocordycipitaceae</taxon>
        <taxon>Ophiocordyceps</taxon>
    </lineage>
</organism>
<comment type="caution">
    <text evidence="1">The sequence shown here is derived from an EMBL/GenBank/DDBJ whole genome shotgun (WGS) entry which is preliminary data.</text>
</comment>
<dbReference type="EMBL" id="LAZP02000519">
    <property type="protein sequence ID" value="PFH56738.1"/>
    <property type="molecule type" value="Genomic_DNA"/>
</dbReference>
<proteinExistence type="predicted"/>
<name>A0A2A9P5X9_OPHUN</name>
<dbReference type="OrthoDB" id="5212373at2759"/>
<reference evidence="1 2" key="1">
    <citation type="journal article" date="2015" name="BMC Genomics">
        <title>Gene expression during zombie ant biting behavior reflects the complexity underlying fungal parasitic behavioral manipulation.</title>
        <authorList>
            <person name="de Bekker C."/>
            <person name="Ohm R.A."/>
            <person name="Loreto R.G."/>
            <person name="Sebastian A."/>
            <person name="Albert I."/>
            <person name="Merrow M."/>
            <person name="Brachmann A."/>
            <person name="Hughes D.P."/>
        </authorList>
    </citation>
    <scope>NUCLEOTIDE SEQUENCE [LARGE SCALE GENOMIC DNA]</scope>
    <source>
        <strain evidence="1 2">SC16a</strain>
    </source>
</reference>
<dbReference type="Proteomes" id="UP000037136">
    <property type="component" value="Unassembled WGS sequence"/>
</dbReference>
<sequence length="296" mass="31634">MSAFSGLQGSDILSSARQQERSAAASGLARRPSATPAHLSRVLYIPPHDSFVSSLLLHDLSSEYKHAICHAPMGGSDIIGPAAMGSQLFVTRLATMKKPTGTEEADYAVDAVLGVSGHVTLSLQRIGGLPTTSVRVCLPSSTTAGDFQISIGDSNMHVLASFPVPDTVSSAGIARHPYFVFWPDSRRSGSLQWQIRPIDDGPLRYTLVELSGDDDSSAQIRAIYHHVGRGSSLSMPGSEGVLLVPRDPSEHGMAMELLALASLLGILWRVRAMGVRPPVKHKGGKRPGLLRRLFRG</sequence>
<evidence type="ECO:0000313" key="1">
    <source>
        <dbReference type="EMBL" id="PFH56738.1"/>
    </source>
</evidence>
<protein>
    <submittedName>
        <fullName evidence="1">Uncharacterized protein</fullName>
    </submittedName>
</protein>
<dbReference type="STRING" id="268505.A0A2A9P5X9"/>